<dbReference type="STRING" id="5722.A2DG25"/>
<dbReference type="PROSITE" id="PS50011">
    <property type="entry name" value="PROTEIN_KINASE_DOM"/>
    <property type="match status" value="1"/>
</dbReference>
<dbReference type="InterPro" id="IPR011009">
    <property type="entry name" value="Kinase-like_dom_sf"/>
</dbReference>
<dbReference type="VEuPathDB" id="TrichDB:TVAG_163480"/>
<dbReference type="GO" id="GO:0005524">
    <property type="term" value="F:ATP binding"/>
    <property type="evidence" value="ECO:0007669"/>
    <property type="project" value="InterPro"/>
</dbReference>
<protein>
    <submittedName>
        <fullName evidence="2">Protein kinase, putative</fullName>
    </submittedName>
</protein>
<reference evidence="2" key="1">
    <citation type="submission" date="2006-10" db="EMBL/GenBank/DDBJ databases">
        <authorList>
            <person name="Amadeo P."/>
            <person name="Zhao Q."/>
            <person name="Wortman J."/>
            <person name="Fraser-Liggett C."/>
            <person name="Carlton J."/>
        </authorList>
    </citation>
    <scope>NUCLEOTIDE SEQUENCE</scope>
    <source>
        <strain evidence="2">G3</strain>
    </source>
</reference>
<keyword evidence="2" id="KW-0808">Transferase</keyword>
<dbReference type="eggNOG" id="KOG0584">
    <property type="taxonomic scope" value="Eukaryota"/>
</dbReference>
<dbReference type="InterPro" id="IPR050588">
    <property type="entry name" value="WNK_Ser-Thr_kinase"/>
</dbReference>
<dbReference type="RefSeq" id="XP_001581638.1">
    <property type="nucleotide sequence ID" value="XM_001581588.1"/>
</dbReference>
<dbReference type="InterPro" id="IPR000719">
    <property type="entry name" value="Prot_kinase_dom"/>
</dbReference>
<dbReference type="PANTHER" id="PTHR13902">
    <property type="entry name" value="SERINE/THREONINE-PROTEIN KINASE WNK WITH NO LYSINE -RELATED"/>
    <property type="match status" value="1"/>
</dbReference>
<evidence type="ECO:0000259" key="1">
    <source>
        <dbReference type="PROSITE" id="PS50011"/>
    </source>
</evidence>
<evidence type="ECO:0000313" key="2">
    <source>
        <dbReference type="EMBL" id="EAY20652.1"/>
    </source>
</evidence>
<proteinExistence type="predicted"/>
<reference evidence="2" key="2">
    <citation type="journal article" date="2007" name="Science">
        <title>Draft genome sequence of the sexually transmitted pathogen Trichomonas vaginalis.</title>
        <authorList>
            <person name="Carlton J.M."/>
            <person name="Hirt R.P."/>
            <person name="Silva J.C."/>
            <person name="Delcher A.L."/>
            <person name="Schatz M."/>
            <person name="Zhao Q."/>
            <person name="Wortman J.R."/>
            <person name="Bidwell S.L."/>
            <person name="Alsmark U.C.M."/>
            <person name="Besteiro S."/>
            <person name="Sicheritz-Ponten T."/>
            <person name="Noel C.J."/>
            <person name="Dacks J.B."/>
            <person name="Foster P.G."/>
            <person name="Simillion C."/>
            <person name="Van de Peer Y."/>
            <person name="Miranda-Saavedra D."/>
            <person name="Barton G.J."/>
            <person name="Westrop G.D."/>
            <person name="Mueller S."/>
            <person name="Dessi D."/>
            <person name="Fiori P.L."/>
            <person name="Ren Q."/>
            <person name="Paulsen I."/>
            <person name="Zhang H."/>
            <person name="Bastida-Corcuera F.D."/>
            <person name="Simoes-Barbosa A."/>
            <person name="Brown M.T."/>
            <person name="Hayes R.D."/>
            <person name="Mukherjee M."/>
            <person name="Okumura C.Y."/>
            <person name="Schneider R."/>
            <person name="Smith A.J."/>
            <person name="Vanacova S."/>
            <person name="Villalvazo M."/>
            <person name="Haas B.J."/>
            <person name="Pertea M."/>
            <person name="Feldblyum T.V."/>
            <person name="Utterback T.R."/>
            <person name="Shu C.L."/>
            <person name="Osoegawa K."/>
            <person name="de Jong P.J."/>
            <person name="Hrdy I."/>
            <person name="Horvathova L."/>
            <person name="Zubacova Z."/>
            <person name="Dolezal P."/>
            <person name="Malik S.B."/>
            <person name="Logsdon J.M. Jr."/>
            <person name="Henze K."/>
            <person name="Gupta A."/>
            <person name="Wang C.C."/>
            <person name="Dunne R.L."/>
            <person name="Upcroft J.A."/>
            <person name="Upcroft P."/>
            <person name="White O."/>
            <person name="Salzberg S.L."/>
            <person name="Tang P."/>
            <person name="Chiu C.-H."/>
            <person name="Lee Y.-S."/>
            <person name="Embley T.M."/>
            <person name="Coombs G.H."/>
            <person name="Mottram J.C."/>
            <person name="Tachezy J."/>
            <person name="Fraser-Liggett C.M."/>
            <person name="Johnson P.J."/>
        </authorList>
    </citation>
    <scope>NUCLEOTIDE SEQUENCE [LARGE SCALE GENOMIC DNA]</scope>
    <source>
        <strain evidence="2">G3</strain>
    </source>
</reference>
<dbReference type="EMBL" id="DS113196">
    <property type="protein sequence ID" value="EAY20652.1"/>
    <property type="molecule type" value="Genomic_DNA"/>
</dbReference>
<keyword evidence="2" id="KW-0418">Kinase</keyword>
<dbReference type="SMR" id="A2DG25"/>
<feature type="domain" description="Protein kinase" evidence="1">
    <location>
        <begin position="1"/>
        <end position="267"/>
    </location>
</feature>
<dbReference type="KEGG" id="tva:5466195"/>
<dbReference type="VEuPathDB" id="TrichDB:TVAGG3_0953420"/>
<dbReference type="SUPFAM" id="SSF56112">
    <property type="entry name" value="Protein kinase-like (PK-like)"/>
    <property type="match status" value="1"/>
</dbReference>
<organism evidence="2 3">
    <name type="scientific">Trichomonas vaginalis (strain ATCC PRA-98 / G3)</name>
    <dbReference type="NCBI Taxonomy" id="412133"/>
    <lineage>
        <taxon>Eukaryota</taxon>
        <taxon>Metamonada</taxon>
        <taxon>Parabasalia</taxon>
        <taxon>Trichomonadida</taxon>
        <taxon>Trichomonadidae</taxon>
        <taxon>Trichomonas</taxon>
    </lineage>
</organism>
<dbReference type="Gene3D" id="1.10.510.10">
    <property type="entry name" value="Transferase(Phosphotransferase) domain 1"/>
    <property type="match status" value="1"/>
</dbReference>
<name>A2DG25_TRIV3</name>
<dbReference type="AlphaFoldDB" id="A2DG25"/>
<dbReference type="OrthoDB" id="301884at2759"/>
<sequence>MTETSTKQQRFTKLAQVRSSQHDIVCSVGLDTELCVQIYWYTCLNDNLTQEDQTKAFYQLCEAKKINSPYLMNILDVSQTVKPPQFIVVTEAADSPSLATHIRQLVAPPSDKTIIRWFKSLATAVQALHNSPMKITHGEVSLNNVYFRSTPSNLKLTLPISTLSLRSVSNQALDIDSYTAPERLKGTIAQCNDIWSLGICLLELLTRETAYSEYRTPIELFDALTEYKLPESLNLVKNQAAVDLIKKCLTPPSQRIQINELLSDSIFNETSSTAATSSAKDVSQIIFV</sequence>
<dbReference type="SMART" id="SM00220">
    <property type="entry name" value="S_TKc"/>
    <property type="match status" value="1"/>
</dbReference>
<dbReference type="InParanoid" id="A2DG25"/>
<dbReference type="Pfam" id="PF00069">
    <property type="entry name" value="Pkinase"/>
    <property type="match status" value="1"/>
</dbReference>
<keyword evidence="3" id="KW-1185">Reference proteome</keyword>
<gene>
    <name evidence="2" type="ORF">TVAG_163480</name>
</gene>
<dbReference type="Proteomes" id="UP000001542">
    <property type="component" value="Unassembled WGS sequence"/>
</dbReference>
<evidence type="ECO:0000313" key="3">
    <source>
        <dbReference type="Proteomes" id="UP000001542"/>
    </source>
</evidence>
<dbReference type="GO" id="GO:0004672">
    <property type="term" value="F:protein kinase activity"/>
    <property type="evidence" value="ECO:0007669"/>
    <property type="project" value="InterPro"/>
</dbReference>
<accession>A2DG25</accession>